<dbReference type="AlphaFoldDB" id="A0A4V2Y3Z7"/>
<gene>
    <name evidence="2" type="ORF">E1283_05245</name>
</gene>
<feature type="compositionally biased region" description="Basic and acidic residues" evidence="1">
    <location>
        <begin position="709"/>
        <end position="718"/>
    </location>
</feature>
<name>A0A4V2Y3Z7_9ACTN</name>
<feature type="region of interest" description="Disordered" evidence="1">
    <location>
        <begin position="683"/>
        <end position="718"/>
    </location>
</feature>
<proteinExistence type="predicted"/>
<dbReference type="OrthoDB" id="6091628at2"/>
<dbReference type="RefSeq" id="WP_132816687.1">
    <property type="nucleotide sequence ID" value="NZ_SMKI01000034.1"/>
</dbReference>
<evidence type="ECO:0000313" key="2">
    <source>
        <dbReference type="EMBL" id="TDC78375.1"/>
    </source>
</evidence>
<organism evidence="2 3">
    <name type="scientific">Streptomyces hainanensis</name>
    <dbReference type="NCBI Taxonomy" id="402648"/>
    <lineage>
        <taxon>Bacteria</taxon>
        <taxon>Bacillati</taxon>
        <taxon>Actinomycetota</taxon>
        <taxon>Actinomycetes</taxon>
        <taxon>Kitasatosporales</taxon>
        <taxon>Streptomycetaceae</taxon>
        <taxon>Streptomyces</taxon>
    </lineage>
</organism>
<dbReference type="Proteomes" id="UP000295345">
    <property type="component" value="Unassembled WGS sequence"/>
</dbReference>
<evidence type="ECO:0000256" key="1">
    <source>
        <dbReference type="SAM" id="MobiDB-lite"/>
    </source>
</evidence>
<protein>
    <submittedName>
        <fullName evidence="2">Uncharacterized protein</fullName>
    </submittedName>
</protein>
<accession>A0A4V2Y3Z7</accession>
<comment type="caution">
    <text evidence="2">The sequence shown here is derived from an EMBL/GenBank/DDBJ whole genome shotgun (WGS) entry which is preliminary data.</text>
</comment>
<evidence type="ECO:0000313" key="3">
    <source>
        <dbReference type="Proteomes" id="UP000295345"/>
    </source>
</evidence>
<keyword evidence="3" id="KW-1185">Reference proteome</keyword>
<dbReference type="EMBL" id="SMKI01000034">
    <property type="protein sequence ID" value="TDC78375.1"/>
    <property type="molecule type" value="Genomic_DNA"/>
</dbReference>
<sequence length="1136" mass="124178">MADELPVIVPVEVDALVVNQRVRADVVFQRWLPDFHLIDLHLDPQPEAFGDVDTTFGADEKNEGVYLRWHLPEALTRAAQNVETGHLQPPLAPNRWLVARYLGAPGSDLGQQPTAWLLESDHLDRLTGGVPYLKPAQLDARPTRIGRIHLLTDDGWTEPKERPRPFLTAFGPGMPDFSAFQPYHHGVFSLHDPLEGVAEGELYYAVAGWYADPDLADPLGTARDPLATLRDFGWDLGLTDRQLADRLRERRPRVYCAGTALKVSWQRGGRAPDSDRPKGADVTVAVGATGVDALTALATGSPTRLPLSAEQLTALQHGLNDRLAGEPDAFYAYQQYVHQAGFVRSPGGHRWTVEFRPPRTSGSSGPSGPPADPPWLTALNAAQEAYESADTRLTELREHLYALWWLRELPQLPAGYTRETFDQPIADALAAVRLAVAVRDRLRQDVPWSPRADGWDTATTEWLATPDPPKPLAPGQLLVRVPHLPFQRPTDPVVVLAGAHSGRPLTRPSIRCRFREELARPATPPQPEVVTGLPDPVAGLLGELACLTGATIESQGVTPLFGAAPWRQPWSPLYLLWEVEYFPVPFTEGTWRFDGSDHVCDTLPSTQPAPVTFRGRQFVTPHLTHNLRQQIAQYVREHPELTRNTDTAKKAVKQLGDLYDAVRALDPLSQSLTGLGERIAQRVQPTGARPEGAIGDALAGRPRYGPDPGRPKEPFRDWPDSLFQQVRAGQFRITRLMVVDAFGQAVDVVDNTNQRTFTLHPAPDLTPKASMDSLPDSRFMELKPRLCQPSRLRLALQDAGAREPGPVAGWLTHNLVDAALMAYTPDGVGVCELRVAADESAGRAVVVEPLPGATLPQGGGLPPDLRDSSPKLYAFLNSLLGAPARFRALLATMDGALPTIGRAAEAATPHASLVGRPLALVTAQAAMELDGQPVTDPSWQYVFDQQAADRQRRAFLDRRWPVRLGEANRVGDALVGYYVEDDWTALYAPRPPADLRGYVHSAAPGGATVDLAMDSRATRLTLLLDPYAPVHAACGILPVQALALPADIIQGPLSRLRAAFRAGPLLTTSRDGALLLAGPPTSTGGWQWAQPRWEPGATTGTWEYLRLAPPDQTARLDQRPVVRQGMLRLTDQPAST</sequence>
<reference evidence="2 3" key="1">
    <citation type="submission" date="2019-03" db="EMBL/GenBank/DDBJ databases">
        <title>Draft genome sequences of novel Actinobacteria.</title>
        <authorList>
            <person name="Sahin N."/>
            <person name="Ay H."/>
            <person name="Saygin H."/>
        </authorList>
    </citation>
    <scope>NUCLEOTIDE SEQUENCE [LARGE SCALE GENOMIC DNA]</scope>
    <source>
        <strain evidence="2 3">DSM 41900</strain>
    </source>
</reference>
<feature type="region of interest" description="Disordered" evidence="1">
    <location>
        <begin position="355"/>
        <end position="375"/>
    </location>
</feature>